<evidence type="ECO:0000256" key="1">
    <source>
        <dbReference type="ARBA" id="ARBA00004196"/>
    </source>
</evidence>
<evidence type="ECO:0000313" key="3">
    <source>
        <dbReference type="EMBL" id="QKV53340.1"/>
    </source>
</evidence>
<dbReference type="PANTHER" id="PTHR32347:SF23">
    <property type="entry name" value="BLL5650 PROTEIN"/>
    <property type="match status" value="1"/>
</dbReference>
<evidence type="ECO:0000256" key="2">
    <source>
        <dbReference type="ARBA" id="ARBA00023054"/>
    </source>
</evidence>
<dbReference type="InterPro" id="IPR050465">
    <property type="entry name" value="UPF0194_transport"/>
</dbReference>
<dbReference type="Gene3D" id="1.10.287.470">
    <property type="entry name" value="Helix hairpin bin"/>
    <property type="match status" value="1"/>
</dbReference>
<protein>
    <submittedName>
        <fullName evidence="3">HlyD family efflux transporter periplasmic adaptor subunit</fullName>
    </submittedName>
</protein>
<proteinExistence type="predicted"/>
<dbReference type="SUPFAM" id="SSF111369">
    <property type="entry name" value="HlyD-like secretion proteins"/>
    <property type="match status" value="1"/>
</dbReference>
<dbReference type="Proteomes" id="UP000509579">
    <property type="component" value="Chromosome"/>
</dbReference>
<accession>A0A6N1X690</accession>
<dbReference type="KEGG" id="aant:HUK68_10800"/>
<comment type="subcellular location">
    <subcellularLocation>
        <location evidence="1">Cell envelope</location>
    </subcellularLocation>
</comment>
<dbReference type="PANTHER" id="PTHR32347">
    <property type="entry name" value="EFFLUX SYSTEM COMPONENT YKNX-RELATED"/>
    <property type="match status" value="1"/>
</dbReference>
<dbReference type="EMBL" id="CP054840">
    <property type="protein sequence ID" value="QKV53340.1"/>
    <property type="molecule type" value="Genomic_DNA"/>
</dbReference>
<gene>
    <name evidence="3" type="ORF">HUK68_10800</name>
</gene>
<sequence length="465" mass="50682">MSGTTPSAAAWVAQLEARARAANTPAELAFSIANDSQGLLGFRQAFIMAGNGRQARLLTLSGLALPSEDSPYLIWLRRCWPWVQQRLGSEAGWLASPAAAPVPVREEGEPVAPQAEAAPPEVVDGWAEWWPEGLYALPLKRRDGTVLVWAVFLLEQEPSALHKQALAHLAAQWGYSWEMLGGKPRLSLRQRWRALGRKRHLAWIALLLLCALPVRQSALAPAEIVALDATTIASPLDGVVKTFHVRPSQPVKKGDLLMSLDDTTLGNRLEVATQSVAVADAEWMAASQKAFDNLQSKSELAQLQGRGLEKRAELAAVRAQLDRIDVHAPHDGIAVFGSADDWLGRPVVTGERIMQVANPQSAGVLIHLPVADALVLDEKAPVKLFLTVKPLSPLRATVVETSYQSSLSPDNVSSYRLRATLDEGQSLEDARIGLHGTARISGGWVPLIYYVLRRPLATMREWSGW</sequence>
<keyword evidence="4" id="KW-1185">Reference proteome</keyword>
<dbReference type="GO" id="GO:0030313">
    <property type="term" value="C:cell envelope"/>
    <property type="evidence" value="ECO:0007669"/>
    <property type="project" value="UniProtKB-SubCell"/>
</dbReference>
<evidence type="ECO:0000313" key="4">
    <source>
        <dbReference type="Proteomes" id="UP000509579"/>
    </source>
</evidence>
<dbReference type="RefSeq" id="WP_175504147.1">
    <property type="nucleotide sequence ID" value="NZ_CP054840.1"/>
</dbReference>
<dbReference type="Gene3D" id="2.40.50.100">
    <property type="match status" value="1"/>
</dbReference>
<name>A0A6N1X690_9BURK</name>
<reference evidence="3 4" key="1">
    <citation type="submission" date="2020-06" db="EMBL/GenBank/DDBJ databases">
        <title>Acidovorax antarctica sp. nov., isolated from Corinth ice sheet soil, Antarctic Fields Peninsula.</title>
        <authorList>
            <person name="Xu Q."/>
            <person name="Peng F."/>
        </authorList>
    </citation>
    <scope>NUCLEOTIDE SEQUENCE [LARGE SCALE GENOMIC DNA]</scope>
    <source>
        <strain evidence="3 4">16-35-5</strain>
    </source>
</reference>
<dbReference type="AlphaFoldDB" id="A0A6N1X690"/>
<organism evidence="3 4">
    <name type="scientific">Comamonas antarctica</name>
    <dbReference type="NCBI Taxonomy" id="2743470"/>
    <lineage>
        <taxon>Bacteria</taxon>
        <taxon>Pseudomonadati</taxon>
        <taxon>Pseudomonadota</taxon>
        <taxon>Betaproteobacteria</taxon>
        <taxon>Burkholderiales</taxon>
        <taxon>Comamonadaceae</taxon>
        <taxon>Comamonas</taxon>
    </lineage>
</organism>
<keyword evidence="2" id="KW-0175">Coiled coil</keyword>